<dbReference type="Gene3D" id="2.60.40.640">
    <property type="match status" value="1"/>
</dbReference>
<proteinExistence type="predicted"/>
<dbReference type="PANTHER" id="PTHR31904">
    <property type="entry name" value="BYPASS OF STOP CODON PROTEIN 5-RELATED"/>
    <property type="match status" value="1"/>
</dbReference>
<dbReference type="OMA" id="HVEKINH"/>
<reference evidence="2" key="1">
    <citation type="journal article" date="2016" name="Genome Announc.">
        <title>Draft genome sequence of Aspergillus niger strain An76.</title>
        <authorList>
            <person name="Gong W."/>
            <person name="Cheng Z."/>
            <person name="Zhang H."/>
            <person name="Liu L."/>
            <person name="Gao P."/>
            <person name="Wang L."/>
        </authorList>
    </citation>
    <scope>NUCLEOTIDE SEQUENCE [LARGE SCALE GENOMIC DNA]</scope>
    <source>
        <strain evidence="2">An76</strain>
    </source>
</reference>
<organism evidence="1 2">
    <name type="scientific">Aspergillus niger</name>
    <dbReference type="NCBI Taxonomy" id="5061"/>
    <lineage>
        <taxon>Eukaryota</taxon>
        <taxon>Fungi</taxon>
        <taxon>Dikarya</taxon>
        <taxon>Ascomycota</taxon>
        <taxon>Pezizomycotina</taxon>
        <taxon>Eurotiomycetes</taxon>
        <taxon>Eurotiomycetidae</taxon>
        <taxon>Eurotiales</taxon>
        <taxon>Aspergillaceae</taxon>
        <taxon>Aspergillus</taxon>
        <taxon>Aspergillus subgen. Circumdati</taxon>
    </lineage>
</organism>
<dbReference type="Proteomes" id="UP000068243">
    <property type="component" value="Unassembled WGS sequence"/>
</dbReference>
<evidence type="ECO:0000313" key="2">
    <source>
        <dbReference type="Proteomes" id="UP000068243"/>
    </source>
</evidence>
<comment type="caution">
    <text evidence="1">The sequence shown here is derived from an EMBL/GenBank/DDBJ whole genome shotgun (WGS) entry which is preliminary data.</text>
</comment>
<sequence length="389" mass="43643">MARSKLQVHIHGNSYDALCVFSNGDMISGEISIHVEKINHYSDLVIMLEGATTVSMQHEVGVNLQSTQTFLRISQKTRVDSPGTFPFTFVIPSALPTESCSHVVSDPLVRYAHTALPPSLRGKTPCAPRSKKADILTPNAVQIRYCIKATLQACQQYQEPELSTIREIYIIPTPSSERPPPAFTPATNNSDKPSQLALENHESLMKAQIVRNIFRREEGRLVGKILHAGPLTMHLHRQRPTEATIPLRLRYYSASGICPRLHRLTISIRASTVFSLSPSPDIAYQTRSHQSSVYTKTLQIATQDMSNTTWEATPCLTETDPQIEMKYDTLVPMSFSLSPDTPFVPTFHSCMVGRSYELEVRVYYQVGRESIFPRRITTTLPLVVTMSNR</sequence>
<dbReference type="VEuPathDB" id="FungiDB:M747DRAFT_358778"/>
<dbReference type="VEuPathDB" id="FungiDB:ATCC64974_99450"/>
<gene>
    <name evidence="1" type="ORF">ABL_05189</name>
</gene>
<dbReference type="AlphaFoldDB" id="A0A117E0F8"/>
<dbReference type="OrthoDB" id="2283785at2759"/>
<evidence type="ECO:0008006" key="3">
    <source>
        <dbReference type="Google" id="ProtNLM"/>
    </source>
</evidence>
<dbReference type="EMBL" id="BCMY01000007">
    <property type="protein sequence ID" value="GAQ42528.1"/>
    <property type="molecule type" value="Genomic_DNA"/>
</dbReference>
<dbReference type="VEuPathDB" id="FungiDB:An11g07620"/>
<protein>
    <recommendedName>
        <fullName evidence="3">Arrestin-like N-terminal domain-containing protein</fullName>
    </recommendedName>
</protein>
<dbReference type="VEuPathDB" id="FungiDB:ASPNIDRAFT2_1154487"/>
<dbReference type="InterPro" id="IPR014752">
    <property type="entry name" value="Arrestin-like_C"/>
</dbReference>
<dbReference type="PANTHER" id="PTHR31904:SF1">
    <property type="entry name" value="BYPASS OF STOP CODON PROTEIN 5-RELATED"/>
    <property type="match status" value="1"/>
</dbReference>
<accession>A0A117E0F8</accession>
<name>A0A117E0F8_ASPNG</name>
<dbReference type="InterPro" id="IPR039634">
    <property type="entry name" value="Bul1-like"/>
</dbReference>
<evidence type="ECO:0000313" key="1">
    <source>
        <dbReference type="EMBL" id="GAQ42528.1"/>
    </source>
</evidence>